<feature type="chain" id="PRO_5046041099" evidence="1">
    <location>
        <begin position="17"/>
        <end position="161"/>
    </location>
</feature>
<proteinExistence type="predicted"/>
<name>A0ABU7A5T8_9TELE</name>
<organism evidence="2 3">
    <name type="scientific">Ataeniobius toweri</name>
    <dbReference type="NCBI Taxonomy" id="208326"/>
    <lineage>
        <taxon>Eukaryota</taxon>
        <taxon>Metazoa</taxon>
        <taxon>Chordata</taxon>
        <taxon>Craniata</taxon>
        <taxon>Vertebrata</taxon>
        <taxon>Euteleostomi</taxon>
        <taxon>Actinopterygii</taxon>
        <taxon>Neopterygii</taxon>
        <taxon>Teleostei</taxon>
        <taxon>Neoteleostei</taxon>
        <taxon>Acanthomorphata</taxon>
        <taxon>Ovalentaria</taxon>
        <taxon>Atherinomorphae</taxon>
        <taxon>Cyprinodontiformes</taxon>
        <taxon>Goodeidae</taxon>
        <taxon>Ataeniobius</taxon>
    </lineage>
</organism>
<comment type="caution">
    <text evidence="2">The sequence shown here is derived from an EMBL/GenBank/DDBJ whole genome shotgun (WGS) entry which is preliminary data.</text>
</comment>
<dbReference type="Proteomes" id="UP001345963">
    <property type="component" value="Unassembled WGS sequence"/>
</dbReference>
<evidence type="ECO:0000256" key="1">
    <source>
        <dbReference type="SAM" id="SignalP"/>
    </source>
</evidence>
<gene>
    <name evidence="2" type="ORF">ATANTOWER_005040</name>
</gene>
<evidence type="ECO:0000313" key="2">
    <source>
        <dbReference type="EMBL" id="MED6232975.1"/>
    </source>
</evidence>
<keyword evidence="1" id="KW-0732">Signal</keyword>
<keyword evidence="3" id="KW-1185">Reference proteome</keyword>
<reference evidence="2 3" key="1">
    <citation type="submission" date="2021-07" db="EMBL/GenBank/DDBJ databases">
        <authorList>
            <person name="Palmer J.M."/>
        </authorList>
    </citation>
    <scope>NUCLEOTIDE SEQUENCE [LARGE SCALE GENOMIC DNA]</scope>
    <source>
        <strain evidence="2 3">AT_MEX2019</strain>
        <tissue evidence="2">Muscle</tissue>
    </source>
</reference>
<evidence type="ECO:0000313" key="3">
    <source>
        <dbReference type="Proteomes" id="UP001345963"/>
    </source>
</evidence>
<feature type="signal peptide" evidence="1">
    <location>
        <begin position="1"/>
        <end position="16"/>
    </location>
</feature>
<protein>
    <submittedName>
        <fullName evidence="2">Uncharacterized protein</fullName>
    </submittedName>
</protein>
<sequence length="161" mass="18067">MLYIWYEVIFLNLVHAKHVLCSCVQNIQVYINLSIEHFFTTPGFCLHSLWQMSPALPADGGQGAQWHRLYGSLTSVSVPQGSCGYNVPDYCPCVNVWTTDCSVKGFGFSGDLIRCYTNAGHLPFRDQMFPPYMPPMKVKDVQSISDCGGMNFHTNSCKNLL</sequence>
<dbReference type="EMBL" id="JAHUTI010001552">
    <property type="protein sequence ID" value="MED6232975.1"/>
    <property type="molecule type" value="Genomic_DNA"/>
</dbReference>
<accession>A0ABU7A5T8</accession>